<evidence type="ECO:0000313" key="9">
    <source>
        <dbReference type="EMBL" id="ABJ84717.1"/>
    </source>
</evidence>
<keyword evidence="3 9" id="KW-0418">Kinase</keyword>
<name>Q020E8_SOLUE</name>
<dbReference type="eggNOG" id="COG0457">
    <property type="taxonomic scope" value="Bacteria"/>
</dbReference>
<feature type="binding site" evidence="6">
    <location>
        <position position="122"/>
    </location>
    <ligand>
        <name>ATP</name>
        <dbReference type="ChEBI" id="CHEBI:30616"/>
    </ligand>
</feature>
<dbReference type="PROSITE" id="PS50011">
    <property type="entry name" value="PROTEIN_KINASE_DOM"/>
    <property type="match status" value="1"/>
</dbReference>
<dbReference type="GO" id="GO:0005524">
    <property type="term" value="F:ATP binding"/>
    <property type="evidence" value="ECO:0007669"/>
    <property type="project" value="UniProtKB-UniRule"/>
</dbReference>
<evidence type="ECO:0000256" key="2">
    <source>
        <dbReference type="ARBA" id="ARBA00022741"/>
    </source>
</evidence>
<feature type="repeat" description="TPR" evidence="5">
    <location>
        <begin position="611"/>
        <end position="644"/>
    </location>
</feature>
<dbReference type="PANTHER" id="PTHR43289">
    <property type="entry name" value="MITOGEN-ACTIVATED PROTEIN KINASE KINASE KINASE 20-RELATED"/>
    <property type="match status" value="1"/>
</dbReference>
<dbReference type="InParanoid" id="Q020E8"/>
<feature type="domain" description="Protein kinase" evidence="8">
    <location>
        <begin position="93"/>
        <end position="371"/>
    </location>
</feature>
<dbReference type="SMART" id="SM00028">
    <property type="entry name" value="TPR"/>
    <property type="match status" value="7"/>
</dbReference>
<dbReference type="PANTHER" id="PTHR43289:SF6">
    <property type="entry name" value="SERINE_THREONINE-PROTEIN KINASE NEKL-3"/>
    <property type="match status" value="1"/>
</dbReference>
<dbReference type="CDD" id="cd14014">
    <property type="entry name" value="STKc_PknB_like"/>
    <property type="match status" value="1"/>
</dbReference>
<dbReference type="SMART" id="SM00220">
    <property type="entry name" value="S_TKc"/>
    <property type="match status" value="1"/>
</dbReference>
<evidence type="ECO:0000256" key="6">
    <source>
        <dbReference type="PROSITE-ProRule" id="PRU10141"/>
    </source>
</evidence>
<dbReference type="InterPro" id="IPR011990">
    <property type="entry name" value="TPR-like_helical_dom_sf"/>
</dbReference>
<dbReference type="EMBL" id="CP000473">
    <property type="protein sequence ID" value="ABJ84717.1"/>
    <property type="molecule type" value="Genomic_DNA"/>
</dbReference>
<keyword evidence="2 6" id="KW-0547">Nucleotide-binding</keyword>
<dbReference type="KEGG" id="sus:Acid_3746"/>
<dbReference type="OrthoDB" id="9801841at2"/>
<keyword evidence="9" id="KW-0723">Serine/threonine-protein kinase</keyword>
<dbReference type="Gene3D" id="1.10.510.10">
    <property type="entry name" value="Transferase(Phosphotransferase) domain 1"/>
    <property type="match status" value="1"/>
</dbReference>
<dbReference type="SUPFAM" id="SSF48452">
    <property type="entry name" value="TPR-like"/>
    <property type="match status" value="1"/>
</dbReference>
<organism evidence="9">
    <name type="scientific">Solibacter usitatus (strain Ellin6076)</name>
    <dbReference type="NCBI Taxonomy" id="234267"/>
    <lineage>
        <taxon>Bacteria</taxon>
        <taxon>Pseudomonadati</taxon>
        <taxon>Acidobacteriota</taxon>
        <taxon>Terriglobia</taxon>
        <taxon>Bryobacterales</taxon>
        <taxon>Solibacteraceae</taxon>
        <taxon>Candidatus Solibacter</taxon>
    </lineage>
</organism>
<keyword evidence="1" id="KW-0808">Transferase</keyword>
<dbReference type="AlphaFoldDB" id="Q020E8"/>
<dbReference type="InterPro" id="IPR017441">
    <property type="entry name" value="Protein_kinase_ATP_BS"/>
</dbReference>
<keyword evidence="4 6" id="KW-0067">ATP-binding</keyword>
<dbReference type="Pfam" id="PF14559">
    <property type="entry name" value="TPR_19"/>
    <property type="match status" value="1"/>
</dbReference>
<sequence>MPAGLAARKDQVLGIPSGHEREEMVVSLAESVLAQAPERREEFLHSVCGGDLLLLEDVSDCVRRLSQTDTGGDPAGAIVVPVFSPGTVLAGRFRIVRAIGAGGMGMVYEAIDQTLDRRVAIKCARPGHQMSLPPEARMAREVSHFNVCKVHDLHTATTPAGEVNFLSMEFVDGETLSARLKRLGPLKPGEAADIARQICAGLAQAHRQGVIHGDLKPGNIILANTAGGIRAVITDFGLAKFAVPDGSLIASHRGGTRDYMAPELLLGESATVASDVYALGILFHAMLAGRPPQWTGTATAGSRQPSSPPRSATPEGTTVTMSVNIVEKDWRRRLDEVPRSWKPVIVKCLAPVPRRRFASADAIGRLLQPRRTALRWAIAAALLLAIGIGLWRWRQLDRGPAVRLAVLPFTFEHYSGADVSAVAFDIADRLSGSRRNFTVITPLEARQNQVDTPEKARGILGATHVLKTQLTGAGAQMAAYAELVDLESGNSLRVLKSTYPVGDTAALAKALIGMVAVGLNLKSRAPQEPVADAAYPDYIRGRNLVLQNPNKAGDAIVILERAVALDPKSALPYAALASAQLQRFRNGDGRQWLDQAAASAAKAGGINPDSVPVLIASGQVDQLSGRYEQAIAGLTRAASIDPGNPAVWRTLAQAYQSAGRDGDAVATYRKAIDAERDGYQPYFFFGNYYLARGQYRQAEEMYRKTTALAPGVSAGYMNLGLALKQQGRYREAEQSLLKALSFGRSPRLLLNLGAVYYEQERYSDALSLFQESARLSAPSAIMHRNLGDAYRHLSRAKDAAAEYRAARALAEEDVTTNPRSVDARARLALLSARLGESHRASYELAQALAMDSNDATGIANAVQTLEVLNLREKALDLLQKAPRSLLEELARVPDLMELRQDPRFQQLFQKP</sequence>
<dbReference type="PROSITE" id="PS00108">
    <property type="entry name" value="PROTEIN_KINASE_ST"/>
    <property type="match status" value="1"/>
</dbReference>
<dbReference type="GO" id="GO:0004674">
    <property type="term" value="F:protein serine/threonine kinase activity"/>
    <property type="evidence" value="ECO:0007669"/>
    <property type="project" value="UniProtKB-KW"/>
</dbReference>
<dbReference type="InterPro" id="IPR011009">
    <property type="entry name" value="Kinase-like_dom_sf"/>
</dbReference>
<evidence type="ECO:0000256" key="1">
    <source>
        <dbReference type="ARBA" id="ARBA00022679"/>
    </source>
</evidence>
<dbReference type="Gene3D" id="3.30.200.20">
    <property type="entry name" value="Phosphorylase Kinase, domain 1"/>
    <property type="match status" value="1"/>
</dbReference>
<feature type="compositionally biased region" description="Polar residues" evidence="7">
    <location>
        <begin position="294"/>
        <end position="305"/>
    </location>
</feature>
<dbReference type="SUPFAM" id="SSF56112">
    <property type="entry name" value="Protein kinase-like (PK-like)"/>
    <property type="match status" value="1"/>
</dbReference>
<gene>
    <name evidence="9" type="ordered locus">Acid_3746</name>
</gene>
<keyword evidence="5" id="KW-0802">TPR repeat</keyword>
<dbReference type="InterPro" id="IPR008271">
    <property type="entry name" value="Ser/Thr_kinase_AS"/>
</dbReference>
<dbReference type="InterPro" id="IPR019734">
    <property type="entry name" value="TPR_rpt"/>
</dbReference>
<evidence type="ECO:0000256" key="5">
    <source>
        <dbReference type="PROSITE-ProRule" id="PRU00339"/>
    </source>
</evidence>
<feature type="repeat" description="TPR" evidence="5">
    <location>
        <begin position="679"/>
        <end position="712"/>
    </location>
</feature>
<dbReference type="eggNOG" id="COG0515">
    <property type="taxonomic scope" value="Bacteria"/>
</dbReference>
<dbReference type="InterPro" id="IPR000719">
    <property type="entry name" value="Prot_kinase_dom"/>
</dbReference>
<reference evidence="9" key="1">
    <citation type="submission" date="2006-10" db="EMBL/GenBank/DDBJ databases">
        <title>Complete sequence of Solibacter usitatus Ellin6076.</title>
        <authorList>
            <consortium name="US DOE Joint Genome Institute"/>
            <person name="Copeland A."/>
            <person name="Lucas S."/>
            <person name="Lapidus A."/>
            <person name="Barry K."/>
            <person name="Detter J.C."/>
            <person name="Glavina del Rio T."/>
            <person name="Hammon N."/>
            <person name="Israni S."/>
            <person name="Dalin E."/>
            <person name="Tice H."/>
            <person name="Pitluck S."/>
            <person name="Thompson L.S."/>
            <person name="Brettin T."/>
            <person name="Bruce D."/>
            <person name="Han C."/>
            <person name="Tapia R."/>
            <person name="Gilna P."/>
            <person name="Schmutz J."/>
            <person name="Larimer F."/>
            <person name="Land M."/>
            <person name="Hauser L."/>
            <person name="Kyrpides N."/>
            <person name="Mikhailova N."/>
            <person name="Janssen P.H."/>
            <person name="Kuske C.R."/>
            <person name="Richardson P."/>
        </authorList>
    </citation>
    <scope>NUCLEOTIDE SEQUENCE</scope>
    <source>
        <strain evidence="9">Ellin6076</strain>
    </source>
</reference>
<dbReference type="PROSITE" id="PS50005">
    <property type="entry name" value="TPR"/>
    <property type="match status" value="4"/>
</dbReference>
<dbReference type="Gene3D" id="1.25.40.10">
    <property type="entry name" value="Tetratricopeptide repeat domain"/>
    <property type="match status" value="3"/>
</dbReference>
<evidence type="ECO:0000256" key="7">
    <source>
        <dbReference type="SAM" id="MobiDB-lite"/>
    </source>
</evidence>
<feature type="repeat" description="TPR" evidence="5">
    <location>
        <begin position="645"/>
        <end position="678"/>
    </location>
</feature>
<evidence type="ECO:0000256" key="3">
    <source>
        <dbReference type="ARBA" id="ARBA00022777"/>
    </source>
</evidence>
<protein>
    <submittedName>
        <fullName evidence="9">Serine/threonine protein kinase with TPR repeats</fullName>
    </submittedName>
</protein>
<feature type="region of interest" description="Disordered" evidence="7">
    <location>
        <begin position="294"/>
        <end position="317"/>
    </location>
</feature>
<proteinExistence type="predicted"/>
<dbReference type="STRING" id="234267.Acid_3746"/>
<evidence type="ECO:0000259" key="8">
    <source>
        <dbReference type="PROSITE" id="PS50011"/>
    </source>
</evidence>
<dbReference type="HOGENOM" id="CLU_319080_0_0_0"/>
<feature type="repeat" description="TPR" evidence="5">
    <location>
        <begin position="746"/>
        <end position="779"/>
    </location>
</feature>
<dbReference type="PROSITE" id="PS00107">
    <property type="entry name" value="PROTEIN_KINASE_ATP"/>
    <property type="match status" value="1"/>
</dbReference>
<dbReference type="Pfam" id="PF00069">
    <property type="entry name" value="Pkinase"/>
    <property type="match status" value="1"/>
</dbReference>
<evidence type="ECO:0000256" key="4">
    <source>
        <dbReference type="ARBA" id="ARBA00022840"/>
    </source>
</evidence>
<accession>Q020E8</accession>
<dbReference type="Pfam" id="PF13432">
    <property type="entry name" value="TPR_16"/>
    <property type="match status" value="2"/>
</dbReference>